<dbReference type="EMBL" id="JAIZAY010000003">
    <property type="protein sequence ID" value="KAJ8044739.1"/>
    <property type="molecule type" value="Genomic_DNA"/>
</dbReference>
<comment type="caution">
    <text evidence="7">The sequence shown here is derived from an EMBL/GenBank/DDBJ whole genome shotgun (WGS) entry which is preliminary data.</text>
</comment>
<dbReference type="GO" id="GO:0004674">
    <property type="term" value="F:protein serine/threonine kinase activity"/>
    <property type="evidence" value="ECO:0007669"/>
    <property type="project" value="UniProtKB-KW"/>
</dbReference>
<dbReference type="InterPro" id="IPR011009">
    <property type="entry name" value="Kinase-like_dom_sf"/>
</dbReference>
<keyword evidence="8" id="KW-1185">Reference proteome</keyword>
<evidence type="ECO:0000256" key="1">
    <source>
        <dbReference type="ARBA" id="ARBA00022527"/>
    </source>
</evidence>
<evidence type="ECO:0000259" key="6">
    <source>
        <dbReference type="PROSITE" id="PS50011"/>
    </source>
</evidence>
<organism evidence="7 8">
    <name type="scientific">Holothuria leucospilota</name>
    <name type="common">Black long sea cucumber</name>
    <name type="synonym">Mertensiothuria leucospilota</name>
    <dbReference type="NCBI Taxonomy" id="206669"/>
    <lineage>
        <taxon>Eukaryota</taxon>
        <taxon>Metazoa</taxon>
        <taxon>Echinodermata</taxon>
        <taxon>Eleutherozoa</taxon>
        <taxon>Echinozoa</taxon>
        <taxon>Holothuroidea</taxon>
        <taxon>Aspidochirotacea</taxon>
        <taxon>Aspidochirotida</taxon>
        <taxon>Holothuriidae</taxon>
        <taxon>Holothuria</taxon>
    </lineage>
</organism>
<dbReference type="PANTHER" id="PTHR24346:SF82">
    <property type="entry name" value="KP78A-RELATED"/>
    <property type="match status" value="1"/>
</dbReference>
<dbReference type="Pfam" id="PF00069">
    <property type="entry name" value="Pkinase"/>
    <property type="match status" value="1"/>
</dbReference>
<evidence type="ECO:0000256" key="5">
    <source>
        <dbReference type="ARBA" id="ARBA00022840"/>
    </source>
</evidence>
<dbReference type="AlphaFoldDB" id="A0A9Q1CHJ0"/>
<keyword evidence="3" id="KW-0547">Nucleotide-binding</keyword>
<dbReference type="Proteomes" id="UP001152320">
    <property type="component" value="Chromosome 3"/>
</dbReference>
<dbReference type="Gene3D" id="3.30.200.20">
    <property type="entry name" value="Phosphorylase Kinase, domain 1"/>
    <property type="match status" value="1"/>
</dbReference>
<dbReference type="GO" id="GO:0035556">
    <property type="term" value="P:intracellular signal transduction"/>
    <property type="evidence" value="ECO:0007669"/>
    <property type="project" value="TreeGrafter"/>
</dbReference>
<dbReference type="SUPFAM" id="SSF56112">
    <property type="entry name" value="Protein kinase-like (PK-like)"/>
    <property type="match status" value="1"/>
</dbReference>
<dbReference type="InterPro" id="IPR000719">
    <property type="entry name" value="Prot_kinase_dom"/>
</dbReference>
<dbReference type="PROSITE" id="PS50011">
    <property type="entry name" value="PROTEIN_KINASE_DOM"/>
    <property type="match status" value="1"/>
</dbReference>
<dbReference type="PANTHER" id="PTHR24346">
    <property type="entry name" value="MAP/MICROTUBULE AFFINITY-REGULATING KINASE"/>
    <property type="match status" value="1"/>
</dbReference>
<gene>
    <name evidence="7" type="ORF">HOLleu_07574</name>
</gene>
<evidence type="ECO:0000256" key="2">
    <source>
        <dbReference type="ARBA" id="ARBA00022679"/>
    </source>
</evidence>
<evidence type="ECO:0000256" key="4">
    <source>
        <dbReference type="ARBA" id="ARBA00022777"/>
    </source>
</evidence>
<dbReference type="GO" id="GO:0005737">
    <property type="term" value="C:cytoplasm"/>
    <property type="evidence" value="ECO:0007669"/>
    <property type="project" value="TreeGrafter"/>
</dbReference>
<proteinExistence type="predicted"/>
<reference evidence="7" key="1">
    <citation type="submission" date="2021-10" db="EMBL/GenBank/DDBJ databases">
        <title>Tropical sea cucumber genome reveals ecological adaptation and Cuvierian tubules defense mechanism.</title>
        <authorList>
            <person name="Chen T."/>
        </authorList>
    </citation>
    <scope>NUCLEOTIDE SEQUENCE</scope>
    <source>
        <strain evidence="7">Nanhai2018</strain>
        <tissue evidence="7">Muscle</tissue>
    </source>
</reference>
<feature type="domain" description="Protein kinase" evidence="6">
    <location>
        <begin position="1"/>
        <end position="90"/>
    </location>
</feature>
<protein>
    <submittedName>
        <fullName evidence="7">Serine/threonine-protein kinase Chk2</fullName>
    </submittedName>
</protein>
<keyword evidence="5" id="KW-0067">ATP-binding</keyword>
<dbReference type="GO" id="GO:0005524">
    <property type="term" value="F:ATP binding"/>
    <property type="evidence" value="ECO:0007669"/>
    <property type="project" value="UniProtKB-KW"/>
</dbReference>
<sequence>MLGRGACGEVKLAFENGSCQKVALKIIEKKAFSVGGTIKKNMDKAVMEEVKILKALNYSCIIKTEDVFETDARLFITLEYGISESPTAQA</sequence>
<accession>A0A9Q1CHJ0</accession>
<evidence type="ECO:0000256" key="3">
    <source>
        <dbReference type="ARBA" id="ARBA00022741"/>
    </source>
</evidence>
<evidence type="ECO:0000313" key="8">
    <source>
        <dbReference type="Proteomes" id="UP001152320"/>
    </source>
</evidence>
<keyword evidence="4 7" id="KW-0418">Kinase</keyword>
<dbReference type="OrthoDB" id="40902at2759"/>
<keyword evidence="2" id="KW-0808">Transferase</keyword>
<name>A0A9Q1CHJ0_HOLLE</name>
<evidence type="ECO:0000313" key="7">
    <source>
        <dbReference type="EMBL" id="KAJ8044739.1"/>
    </source>
</evidence>
<keyword evidence="1" id="KW-0723">Serine/threonine-protein kinase</keyword>